<dbReference type="Proteomes" id="UP001485301">
    <property type="component" value="Chromosome"/>
</dbReference>
<gene>
    <name evidence="1" type="ORF">AACH28_19440</name>
</gene>
<reference evidence="1" key="1">
    <citation type="submission" date="2024-04" db="EMBL/GenBank/DDBJ databases">
        <title>Complete genome sequence of Sphingobacterium thalpophiium BAA-1094.</title>
        <authorList>
            <person name="Adaikpoh B.I."/>
        </authorList>
    </citation>
    <scope>NUCLEOTIDE SEQUENCE</scope>
    <source>
        <strain evidence="1">BAA-1094</strain>
    </source>
</reference>
<proteinExistence type="predicted"/>
<name>A0ACD5BZA1_9SPHI</name>
<sequence length="65" mass="7303">MRIGAAYKLVNIDKTGKLCRRKETATQDITGDGRISVGPEQWQNTGCRNTFFCSYTFLPVYLGLV</sequence>
<accession>A0ACD5BZA1</accession>
<dbReference type="EMBL" id="CP151087">
    <property type="protein sequence ID" value="WZN54798.1"/>
    <property type="molecule type" value="Genomic_DNA"/>
</dbReference>
<organism evidence="1 2">
    <name type="scientific">Sphingobacterium thalpophilum</name>
    <dbReference type="NCBI Taxonomy" id="259"/>
    <lineage>
        <taxon>Bacteria</taxon>
        <taxon>Pseudomonadati</taxon>
        <taxon>Bacteroidota</taxon>
        <taxon>Sphingobacteriia</taxon>
        <taxon>Sphingobacteriales</taxon>
        <taxon>Sphingobacteriaceae</taxon>
        <taxon>Sphingobacterium</taxon>
    </lineage>
</organism>
<evidence type="ECO:0000313" key="1">
    <source>
        <dbReference type="EMBL" id="WZN54798.1"/>
    </source>
</evidence>
<keyword evidence="2" id="KW-1185">Reference proteome</keyword>
<protein>
    <submittedName>
        <fullName evidence="1">Uncharacterized protein</fullName>
    </submittedName>
</protein>
<evidence type="ECO:0000313" key="2">
    <source>
        <dbReference type="Proteomes" id="UP001485301"/>
    </source>
</evidence>